<feature type="region of interest" description="Disordered" evidence="1">
    <location>
        <begin position="293"/>
        <end position="342"/>
    </location>
</feature>
<feature type="compositionally biased region" description="Polar residues" evidence="1">
    <location>
        <begin position="510"/>
        <end position="519"/>
    </location>
</feature>
<feature type="non-terminal residue" evidence="2">
    <location>
        <position position="1"/>
    </location>
</feature>
<feature type="compositionally biased region" description="Basic and acidic residues" evidence="1">
    <location>
        <begin position="93"/>
        <end position="118"/>
    </location>
</feature>
<sequence>GRRDETEESEAKREHEGVEEQFTGVSAVGEGGYVEGRGFDASGYGDRDDLENSVRGWHQLESHIPEDDDAFRATASGEVEHVLSAAMSSEGDFDWRGDQIGRRDETEESEAKREHEGVEEQFTGVSAVREGGYVEGRGFDASGYGDRDDLENIVRESDQLQSHIPEDDDAFRATASGEVEHVLSAAMSSEGDFDWRGDQIGRRDETEESEAKREHEGFEEQFTGVSAVREGGYVEGRGFDASGYEDRDDLENIVRESDQLQSHIPEDDDAFRATASGEVEHVLSAAMSSEGDFDWRGDQIGRRDETDESEAKREHEGVEEQFTGVSAVRDRGSGDIFEPDLRSSARDDFSHVQLRDRDGSSSLLHGRFSSENAAVDRGSTVSSTFSFDIFRNSHFSSSGAESHPFALDSSCLIPPDTDSASAISPDFVGLLRPFDASGGEVAPALNGTHNTGNPLDVESSHLSKVVSADGSDDNYQKLSLFGLESSPGVVFTRDNIRSSVTGESHDVTSKSDISGSSKPLGSEEDVI</sequence>
<name>A0A4E0RBL3_FASHE</name>
<feature type="compositionally biased region" description="Basic and acidic residues" evidence="1">
    <location>
        <begin position="328"/>
        <end position="342"/>
    </location>
</feature>
<feature type="region of interest" description="Disordered" evidence="1">
    <location>
        <begin position="497"/>
        <end position="527"/>
    </location>
</feature>
<dbReference type="AlphaFoldDB" id="A0A4E0RBL3"/>
<feature type="region of interest" description="Disordered" evidence="1">
    <location>
        <begin position="1"/>
        <end position="50"/>
    </location>
</feature>
<dbReference type="Proteomes" id="UP000230066">
    <property type="component" value="Unassembled WGS sequence"/>
</dbReference>
<feature type="region of interest" description="Disordered" evidence="1">
    <location>
        <begin position="90"/>
        <end position="129"/>
    </location>
</feature>
<keyword evidence="3" id="KW-1185">Reference proteome</keyword>
<reference evidence="2" key="1">
    <citation type="submission" date="2019-03" db="EMBL/GenBank/DDBJ databases">
        <title>Improved annotation for the trematode Fasciola hepatica.</title>
        <authorList>
            <person name="Choi Y.-J."/>
            <person name="Martin J."/>
            <person name="Mitreva M."/>
        </authorList>
    </citation>
    <scope>NUCLEOTIDE SEQUENCE [LARGE SCALE GENOMIC DNA]</scope>
</reference>
<feature type="region of interest" description="Disordered" evidence="1">
    <location>
        <begin position="190"/>
        <end position="229"/>
    </location>
</feature>
<accession>A0A4E0RBL3</accession>
<organism evidence="2 3">
    <name type="scientific">Fasciola hepatica</name>
    <name type="common">Liver fluke</name>
    <dbReference type="NCBI Taxonomy" id="6192"/>
    <lineage>
        <taxon>Eukaryota</taxon>
        <taxon>Metazoa</taxon>
        <taxon>Spiralia</taxon>
        <taxon>Lophotrochozoa</taxon>
        <taxon>Platyhelminthes</taxon>
        <taxon>Trematoda</taxon>
        <taxon>Digenea</taxon>
        <taxon>Plagiorchiida</taxon>
        <taxon>Echinostomata</taxon>
        <taxon>Echinostomatoidea</taxon>
        <taxon>Fasciolidae</taxon>
        <taxon>Fasciola</taxon>
    </lineage>
</organism>
<gene>
    <name evidence="2" type="ORF">D915_003243</name>
</gene>
<protein>
    <submittedName>
        <fullName evidence="2">Uncharacterized protein</fullName>
    </submittedName>
</protein>
<proteinExistence type="predicted"/>
<dbReference type="EMBL" id="JXXN02000917">
    <property type="protein sequence ID" value="THD25969.1"/>
    <property type="molecule type" value="Genomic_DNA"/>
</dbReference>
<feature type="compositionally biased region" description="Basic and acidic residues" evidence="1">
    <location>
        <begin position="293"/>
        <end position="318"/>
    </location>
</feature>
<evidence type="ECO:0000256" key="1">
    <source>
        <dbReference type="SAM" id="MobiDB-lite"/>
    </source>
</evidence>
<evidence type="ECO:0000313" key="2">
    <source>
        <dbReference type="EMBL" id="THD25969.1"/>
    </source>
</evidence>
<comment type="caution">
    <text evidence="2">The sequence shown here is derived from an EMBL/GenBank/DDBJ whole genome shotgun (WGS) entry which is preliminary data.</text>
</comment>
<feature type="compositionally biased region" description="Basic and acidic residues" evidence="1">
    <location>
        <begin position="193"/>
        <end position="218"/>
    </location>
</feature>
<evidence type="ECO:0000313" key="3">
    <source>
        <dbReference type="Proteomes" id="UP000230066"/>
    </source>
</evidence>
<feature type="compositionally biased region" description="Basic and acidic residues" evidence="1">
    <location>
        <begin position="1"/>
        <end position="18"/>
    </location>
</feature>